<dbReference type="InterPro" id="IPR029001">
    <property type="entry name" value="ITPase-like_fam"/>
</dbReference>
<dbReference type="EMBL" id="NIQC01000010">
    <property type="protein sequence ID" value="OWZ83915.1"/>
    <property type="molecule type" value="Genomic_DNA"/>
</dbReference>
<dbReference type="AlphaFoldDB" id="A0A226BYA4"/>
<dbReference type="GO" id="GO:0005737">
    <property type="term" value="C:cytoplasm"/>
    <property type="evidence" value="ECO:0007669"/>
    <property type="project" value="UniProtKB-SubCell"/>
</dbReference>
<reference evidence="4 5" key="1">
    <citation type="submission" date="2017-06" db="EMBL/GenBank/DDBJ databases">
        <title>Draft Genome Sequence of Natranaerobius trueperi halophilic, alkalithermophilic bacteria from soda lakes.</title>
        <authorList>
            <person name="Zhao B."/>
        </authorList>
    </citation>
    <scope>NUCLEOTIDE SEQUENCE [LARGE SCALE GENOMIC DNA]</scope>
    <source>
        <strain evidence="4 5">DSM 18760</strain>
    </source>
</reference>
<dbReference type="Gene3D" id="3.90.950.10">
    <property type="match status" value="1"/>
</dbReference>
<accession>A0A226BYA4</accession>
<dbReference type="NCBIfam" id="TIGR00172">
    <property type="entry name" value="maf"/>
    <property type="match status" value="1"/>
</dbReference>
<proteinExistence type="inferred from homology"/>
<dbReference type="HAMAP" id="MF_00528">
    <property type="entry name" value="Maf"/>
    <property type="match status" value="1"/>
</dbReference>
<evidence type="ECO:0000256" key="2">
    <source>
        <dbReference type="ARBA" id="ARBA00022801"/>
    </source>
</evidence>
<evidence type="ECO:0000256" key="3">
    <source>
        <dbReference type="HAMAP-Rule" id="MF_00528"/>
    </source>
</evidence>
<dbReference type="GO" id="GO:0009117">
    <property type="term" value="P:nucleotide metabolic process"/>
    <property type="evidence" value="ECO:0007669"/>
    <property type="project" value="UniProtKB-KW"/>
</dbReference>
<comment type="similarity">
    <text evidence="3">Belongs to the Maf family. YhdE subfamily.</text>
</comment>
<dbReference type="PANTHER" id="PTHR43213:SF5">
    <property type="entry name" value="BIFUNCTIONAL DTTP_UTP PYROPHOSPHATASE_METHYLTRANSFERASE PROTEIN-RELATED"/>
    <property type="match status" value="1"/>
</dbReference>
<feature type="site" description="Important for substrate specificity" evidence="3">
    <location>
        <position position="70"/>
    </location>
</feature>
<comment type="catalytic activity">
    <reaction evidence="3">
        <text>UTP + H2O = UMP + diphosphate + H(+)</text>
        <dbReference type="Rhea" id="RHEA:29395"/>
        <dbReference type="ChEBI" id="CHEBI:15377"/>
        <dbReference type="ChEBI" id="CHEBI:15378"/>
        <dbReference type="ChEBI" id="CHEBI:33019"/>
        <dbReference type="ChEBI" id="CHEBI:46398"/>
        <dbReference type="ChEBI" id="CHEBI:57865"/>
        <dbReference type="EC" id="3.6.1.9"/>
    </reaction>
</comment>
<dbReference type="RefSeq" id="WP_089023375.1">
    <property type="nucleotide sequence ID" value="NZ_NIQC01000010.1"/>
</dbReference>
<dbReference type="EC" id="3.6.1.9" evidence="3"/>
<organism evidence="4 5">
    <name type="scientific">Natranaerobius trueperi</name>
    <dbReference type="NCBI Taxonomy" id="759412"/>
    <lineage>
        <taxon>Bacteria</taxon>
        <taxon>Bacillati</taxon>
        <taxon>Bacillota</taxon>
        <taxon>Clostridia</taxon>
        <taxon>Natranaerobiales</taxon>
        <taxon>Natranaerobiaceae</taxon>
        <taxon>Natranaerobius</taxon>
    </lineage>
</organism>
<dbReference type="GO" id="GO:0036221">
    <property type="term" value="F:UTP diphosphatase activity"/>
    <property type="evidence" value="ECO:0007669"/>
    <property type="project" value="RHEA"/>
</dbReference>
<dbReference type="Pfam" id="PF02545">
    <property type="entry name" value="Maf"/>
    <property type="match status" value="1"/>
</dbReference>
<comment type="catalytic activity">
    <reaction evidence="3">
        <text>dTTP + H2O = dTMP + diphosphate + H(+)</text>
        <dbReference type="Rhea" id="RHEA:28534"/>
        <dbReference type="ChEBI" id="CHEBI:15377"/>
        <dbReference type="ChEBI" id="CHEBI:15378"/>
        <dbReference type="ChEBI" id="CHEBI:33019"/>
        <dbReference type="ChEBI" id="CHEBI:37568"/>
        <dbReference type="ChEBI" id="CHEBI:63528"/>
        <dbReference type="EC" id="3.6.1.9"/>
    </reaction>
</comment>
<feature type="site" description="Important for substrate specificity" evidence="3">
    <location>
        <position position="154"/>
    </location>
</feature>
<dbReference type="InterPro" id="IPR003697">
    <property type="entry name" value="Maf-like"/>
</dbReference>
<gene>
    <name evidence="4" type="ORF">CDO51_05880</name>
</gene>
<feature type="active site" description="Proton acceptor" evidence="3">
    <location>
        <position position="69"/>
    </location>
</feature>
<dbReference type="GO" id="GO:0036218">
    <property type="term" value="F:dTTP diphosphatase activity"/>
    <property type="evidence" value="ECO:0007669"/>
    <property type="project" value="RHEA"/>
</dbReference>
<dbReference type="Proteomes" id="UP000214588">
    <property type="component" value="Unassembled WGS sequence"/>
</dbReference>
<comment type="cofactor">
    <cofactor evidence="1 3">
        <name>a divalent metal cation</name>
        <dbReference type="ChEBI" id="CHEBI:60240"/>
    </cofactor>
</comment>
<feature type="site" description="Important for substrate specificity" evidence="3">
    <location>
        <position position="12"/>
    </location>
</feature>
<evidence type="ECO:0000313" key="4">
    <source>
        <dbReference type="EMBL" id="OWZ83915.1"/>
    </source>
</evidence>
<protein>
    <recommendedName>
        <fullName evidence="3">dTTP/UTP pyrophosphatase</fullName>
        <shortName evidence="3">dTTPase/UTPase</shortName>
        <ecNumber evidence="3">3.6.1.9</ecNumber>
    </recommendedName>
    <alternativeName>
        <fullName evidence="3">Nucleoside triphosphate pyrophosphatase</fullName>
    </alternativeName>
    <alternativeName>
        <fullName evidence="3">Nucleotide pyrophosphatase</fullName>
        <shortName evidence="3">Nucleotide PPase</shortName>
    </alternativeName>
</protein>
<comment type="function">
    <text evidence="3">Nucleoside triphosphate pyrophosphatase that hydrolyzes dTTP and UTP. May have a dual role in cell division arrest and in preventing the incorporation of modified nucleotides into cellular nucleic acids.</text>
</comment>
<dbReference type="CDD" id="cd00555">
    <property type="entry name" value="Maf"/>
    <property type="match status" value="1"/>
</dbReference>
<keyword evidence="2 3" id="KW-0378">Hydrolase</keyword>
<dbReference type="PIRSF" id="PIRSF006305">
    <property type="entry name" value="Maf"/>
    <property type="match status" value="1"/>
</dbReference>
<keyword evidence="3" id="KW-0963">Cytoplasm</keyword>
<comment type="caution">
    <text evidence="4">The sequence shown here is derived from an EMBL/GenBank/DDBJ whole genome shotgun (WGS) entry which is preliminary data.</text>
</comment>
<dbReference type="SUPFAM" id="SSF52972">
    <property type="entry name" value="ITPase-like"/>
    <property type="match status" value="1"/>
</dbReference>
<comment type="subcellular location">
    <subcellularLocation>
        <location evidence="3">Cytoplasm</location>
    </subcellularLocation>
</comment>
<comment type="caution">
    <text evidence="3">Lacks conserved residue(s) required for the propagation of feature annotation.</text>
</comment>
<keyword evidence="5" id="KW-1185">Reference proteome</keyword>
<evidence type="ECO:0000256" key="1">
    <source>
        <dbReference type="ARBA" id="ARBA00001968"/>
    </source>
</evidence>
<keyword evidence="3" id="KW-0546">Nucleotide metabolism</keyword>
<sequence>MTKLYLASSSPRRKELLNQIGLDFKVKPSNIDENRFYQLPLERRPVELAKDKAYTLACELTDGLVIGADTTVIFGNKPLDKPRTETEAKEMLSTLSGNRHRVITGVAVVNVSDRITLTDRGITDVWFRKLKSFEIDGYVATGESMDKAGAYGIQGYGSLFVDKIHGCYYNVVGLPLSVLIKMLEAFGVQVLK</sequence>
<dbReference type="PANTHER" id="PTHR43213">
    <property type="entry name" value="BIFUNCTIONAL DTTP/UTP PYROPHOSPHATASE/METHYLTRANSFERASE PROTEIN-RELATED"/>
    <property type="match status" value="1"/>
</dbReference>
<name>A0A226BYA4_9FIRM</name>
<dbReference type="OrthoDB" id="9807767at2"/>
<evidence type="ECO:0000313" key="5">
    <source>
        <dbReference type="Proteomes" id="UP000214588"/>
    </source>
</evidence>